<dbReference type="Proteomes" id="UP001321475">
    <property type="component" value="Chromosome"/>
</dbReference>
<dbReference type="EMBL" id="AP027729">
    <property type="protein sequence ID" value="BDZ42479.1"/>
    <property type="molecule type" value="Genomic_DNA"/>
</dbReference>
<protein>
    <recommendedName>
        <fullName evidence="4">Methyltransferase domain-containing protein</fullName>
    </recommendedName>
</protein>
<dbReference type="CDD" id="cd02440">
    <property type="entry name" value="AdoMet_MTases"/>
    <property type="match status" value="1"/>
</dbReference>
<accession>A0ABN6XC93</accession>
<dbReference type="RefSeq" id="WP_286216959.1">
    <property type="nucleotide sequence ID" value="NZ_AP027729.1"/>
</dbReference>
<organism evidence="2 3">
    <name type="scientific">Paraoerskovia sediminicola</name>
    <dbReference type="NCBI Taxonomy" id="1138587"/>
    <lineage>
        <taxon>Bacteria</taxon>
        <taxon>Bacillati</taxon>
        <taxon>Actinomycetota</taxon>
        <taxon>Actinomycetes</taxon>
        <taxon>Micrococcales</taxon>
        <taxon>Cellulomonadaceae</taxon>
        <taxon>Paraoerskovia</taxon>
    </lineage>
</organism>
<reference evidence="3" key="1">
    <citation type="journal article" date="2019" name="Int. J. Syst. Evol. Microbiol.">
        <title>The Global Catalogue of Microorganisms (GCM) 10K type strain sequencing project: providing services to taxonomists for standard genome sequencing and annotation.</title>
        <authorList>
            <consortium name="The Broad Institute Genomics Platform"/>
            <consortium name="The Broad Institute Genome Sequencing Center for Infectious Disease"/>
            <person name="Wu L."/>
            <person name="Ma J."/>
        </authorList>
    </citation>
    <scope>NUCLEOTIDE SEQUENCE [LARGE SCALE GENOMIC DNA]</scope>
    <source>
        <strain evidence="3">NBRC 108565</strain>
    </source>
</reference>
<feature type="region of interest" description="Disordered" evidence="1">
    <location>
        <begin position="1"/>
        <end position="67"/>
    </location>
</feature>
<feature type="compositionally biased region" description="Basic and acidic residues" evidence="1">
    <location>
        <begin position="1"/>
        <end position="20"/>
    </location>
</feature>
<dbReference type="InterPro" id="IPR029063">
    <property type="entry name" value="SAM-dependent_MTases_sf"/>
</dbReference>
<keyword evidence="3" id="KW-1185">Reference proteome</keyword>
<dbReference type="Gene3D" id="3.40.50.150">
    <property type="entry name" value="Vaccinia Virus protein VP39"/>
    <property type="match status" value="1"/>
</dbReference>
<evidence type="ECO:0000313" key="2">
    <source>
        <dbReference type="EMBL" id="BDZ42479.1"/>
    </source>
</evidence>
<proteinExistence type="predicted"/>
<evidence type="ECO:0000313" key="3">
    <source>
        <dbReference type="Proteomes" id="UP001321475"/>
    </source>
</evidence>
<evidence type="ECO:0008006" key="4">
    <source>
        <dbReference type="Google" id="ProtNLM"/>
    </source>
</evidence>
<dbReference type="Pfam" id="PF13489">
    <property type="entry name" value="Methyltransf_23"/>
    <property type="match status" value="1"/>
</dbReference>
<dbReference type="SUPFAM" id="SSF53335">
    <property type="entry name" value="S-adenosyl-L-methionine-dependent methyltransferases"/>
    <property type="match status" value="1"/>
</dbReference>
<sequence>MTTTDDLKVAPERSERRPADPDAAGASGAVPAAPGAAPAAAPGTGSEGIGGTGTGISGTGSLRAAPRHDRKVHPIALYEEALSGAPVLAVGGQEARLLDVSTWSAPPSDVDEMIVARCEGPVLDVGCGPGRLTAALGRRGVPSLGIDVSGRAVLEARSRGALALQRAVERPLPGEGRWGTALLADGNVGIGGNPGALLRRCRELVAPGGMVVVEADPDAAVDLVEPVVLRTADGRESHPMPWARVGSTAIVRLAHEVGLELHEEWHLGGRTIVALRRPLV</sequence>
<name>A0ABN6XC93_9CELL</name>
<feature type="compositionally biased region" description="Gly residues" evidence="1">
    <location>
        <begin position="45"/>
        <end position="58"/>
    </location>
</feature>
<feature type="compositionally biased region" description="Low complexity" evidence="1">
    <location>
        <begin position="21"/>
        <end position="44"/>
    </location>
</feature>
<gene>
    <name evidence="2" type="ORF">GCM10025865_17780</name>
</gene>
<evidence type="ECO:0000256" key="1">
    <source>
        <dbReference type="SAM" id="MobiDB-lite"/>
    </source>
</evidence>